<feature type="region of interest" description="Disordered" evidence="5">
    <location>
        <begin position="192"/>
        <end position="214"/>
    </location>
</feature>
<comment type="caution">
    <text evidence="7">The sequence shown here is derived from an EMBL/GenBank/DDBJ whole genome shotgun (WGS) entry which is preliminary data.</text>
</comment>
<evidence type="ECO:0000313" key="8">
    <source>
        <dbReference type="Proteomes" id="UP000187203"/>
    </source>
</evidence>
<dbReference type="STRING" id="93759.A0A1R3K3G2"/>
<dbReference type="Gene3D" id="2.170.150.80">
    <property type="entry name" value="NAC domain"/>
    <property type="match status" value="1"/>
</dbReference>
<proteinExistence type="predicted"/>
<sequence length="214" mass="24360">MTAIFTCVGDGKGEAGQSNEIIIPPGFRYSPKDYMLIESYLVNKIMGIPIPFNIIKDIDVYECDPRQLPTSDLKHGETKNEAYYFTKAGKTWRRTTKGGYWKATYEQDISGSDGKLIGMKTKFCFYSTQKGDDGVGEKTSWVMYEFKVNPTVLPTQPLDDTTKANVNIQWVVCVIRNKDDDIKEEPNMWSFYEEKAEEGEGDEDDESDEDDDSD</sequence>
<evidence type="ECO:0000256" key="1">
    <source>
        <dbReference type="ARBA" id="ARBA00023015"/>
    </source>
</evidence>
<evidence type="ECO:0000256" key="4">
    <source>
        <dbReference type="ARBA" id="ARBA00023242"/>
    </source>
</evidence>
<dbReference type="PANTHER" id="PTHR31719:SF179">
    <property type="entry name" value="OS08G0148400 PROTEIN"/>
    <property type="match status" value="1"/>
</dbReference>
<dbReference type="GO" id="GO:0003677">
    <property type="term" value="F:DNA binding"/>
    <property type="evidence" value="ECO:0007669"/>
    <property type="project" value="UniProtKB-KW"/>
</dbReference>
<evidence type="ECO:0000256" key="3">
    <source>
        <dbReference type="ARBA" id="ARBA00023163"/>
    </source>
</evidence>
<dbReference type="PANTHER" id="PTHR31719">
    <property type="entry name" value="NAC TRANSCRIPTION FACTOR 56"/>
    <property type="match status" value="1"/>
</dbReference>
<keyword evidence="4" id="KW-0539">Nucleus</keyword>
<organism evidence="7 8">
    <name type="scientific">Corchorus olitorius</name>
    <dbReference type="NCBI Taxonomy" id="93759"/>
    <lineage>
        <taxon>Eukaryota</taxon>
        <taxon>Viridiplantae</taxon>
        <taxon>Streptophyta</taxon>
        <taxon>Embryophyta</taxon>
        <taxon>Tracheophyta</taxon>
        <taxon>Spermatophyta</taxon>
        <taxon>Magnoliopsida</taxon>
        <taxon>eudicotyledons</taxon>
        <taxon>Gunneridae</taxon>
        <taxon>Pentapetalae</taxon>
        <taxon>rosids</taxon>
        <taxon>malvids</taxon>
        <taxon>Malvales</taxon>
        <taxon>Malvaceae</taxon>
        <taxon>Grewioideae</taxon>
        <taxon>Apeibeae</taxon>
        <taxon>Corchorus</taxon>
    </lineage>
</organism>
<protein>
    <submittedName>
        <fullName evidence="7">No apical meristem (NAM) protein</fullName>
    </submittedName>
</protein>
<dbReference type="GO" id="GO:0006355">
    <property type="term" value="P:regulation of DNA-templated transcription"/>
    <property type="evidence" value="ECO:0007669"/>
    <property type="project" value="InterPro"/>
</dbReference>
<dbReference type="OrthoDB" id="1592334at2759"/>
<keyword evidence="2" id="KW-0238">DNA-binding</keyword>
<accession>A0A1R3K3G2</accession>
<dbReference type="PROSITE" id="PS51005">
    <property type="entry name" value="NAC"/>
    <property type="match status" value="1"/>
</dbReference>
<dbReference type="EMBL" id="AWUE01014749">
    <property type="protein sequence ID" value="OMP01518.1"/>
    <property type="molecule type" value="Genomic_DNA"/>
</dbReference>
<evidence type="ECO:0000313" key="7">
    <source>
        <dbReference type="EMBL" id="OMP01518.1"/>
    </source>
</evidence>
<evidence type="ECO:0000256" key="5">
    <source>
        <dbReference type="SAM" id="MobiDB-lite"/>
    </source>
</evidence>
<evidence type="ECO:0000256" key="2">
    <source>
        <dbReference type="ARBA" id="ARBA00023125"/>
    </source>
</evidence>
<evidence type="ECO:0000259" key="6">
    <source>
        <dbReference type="PROSITE" id="PS51005"/>
    </source>
</evidence>
<dbReference type="InterPro" id="IPR003441">
    <property type="entry name" value="NAC-dom"/>
</dbReference>
<feature type="domain" description="NAC" evidence="6">
    <location>
        <begin position="23"/>
        <end position="178"/>
    </location>
</feature>
<gene>
    <name evidence="7" type="ORF">COLO4_11807</name>
</gene>
<name>A0A1R3K3G2_9ROSI</name>
<keyword evidence="3" id="KW-0804">Transcription</keyword>
<keyword evidence="8" id="KW-1185">Reference proteome</keyword>
<feature type="compositionally biased region" description="Acidic residues" evidence="5">
    <location>
        <begin position="195"/>
        <end position="214"/>
    </location>
</feature>
<dbReference type="Pfam" id="PF02365">
    <property type="entry name" value="NAM"/>
    <property type="match status" value="1"/>
</dbReference>
<reference evidence="8" key="1">
    <citation type="submission" date="2013-09" db="EMBL/GenBank/DDBJ databases">
        <title>Corchorus olitorius genome sequencing.</title>
        <authorList>
            <person name="Alam M."/>
            <person name="Haque M.S."/>
            <person name="Islam M.S."/>
            <person name="Emdad E.M."/>
            <person name="Islam M.M."/>
            <person name="Ahmed B."/>
            <person name="Halim A."/>
            <person name="Hossen Q.M.M."/>
            <person name="Hossain M.Z."/>
            <person name="Ahmed R."/>
            <person name="Khan M.M."/>
            <person name="Islam R."/>
            <person name="Rashid M.M."/>
            <person name="Khan S.A."/>
            <person name="Rahman M.S."/>
            <person name="Alam M."/>
            <person name="Yahiya A.S."/>
            <person name="Khan M.S."/>
            <person name="Azam M.S."/>
            <person name="Haque T."/>
            <person name="Lashkar M.Z.H."/>
            <person name="Akhand A.I."/>
            <person name="Morshed G."/>
            <person name="Roy S."/>
            <person name="Uddin K.S."/>
            <person name="Rabeya T."/>
            <person name="Hossain A.S."/>
            <person name="Chowdhury A."/>
            <person name="Snigdha A.R."/>
            <person name="Mortoza M.S."/>
            <person name="Matin S.A."/>
            <person name="Hoque S.M.E."/>
            <person name="Islam M.K."/>
            <person name="Roy D.K."/>
            <person name="Haider R."/>
            <person name="Moosa M.M."/>
            <person name="Elias S.M."/>
            <person name="Hasan A.M."/>
            <person name="Jahan S."/>
            <person name="Shafiuddin M."/>
            <person name="Mahmood N."/>
            <person name="Shommy N.S."/>
        </authorList>
    </citation>
    <scope>NUCLEOTIDE SEQUENCE [LARGE SCALE GENOMIC DNA]</scope>
    <source>
        <strain evidence="8">cv. O-4</strain>
    </source>
</reference>
<keyword evidence="1" id="KW-0805">Transcription regulation</keyword>
<dbReference type="InterPro" id="IPR036093">
    <property type="entry name" value="NAC_dom_sf"/>
</dbReference>
<dbReference type="SUPFAM" id="SSF101941">
    <property type="entry name" value="NAC domain"/>
    <property type="match status" value="1"/>
</dbReference>
<dbReference type="Proteomes" id="UP000187203">
    <property type="component" value="Unassembled WGS sequence"/>
</dbReference>
<dbReference type="AlphaFoldDB" id="A0A1R3K3G2"/>